<comment type="subcellular location">
    <subcellularLocation>
        <location evidence="1">Cell membrane</location>
        <topology evidence="1">Multi-pass membrane protein</topology>
    </subcellularLocation>
</comment>
<keyword evidence="5 6" id="KW-0472">Membrane</keyword>
<feature type="domain" description="ABC3 transporter permease C-terminal" evidence="7">
    <location>
        <begin position="664"/>
        <end position="765"/>
    </location>
</feature>
<name>A0ABT7U9F9_9BACE</name>
<feature type="transmembrane region" description="Helical" evidence="6">
    <location>
        <begin position="322"/>
        <end position="352"/>
    </location>
</feature>
<evidence type="ECO:0000256" key="1">
    <source>
        <dbReference type="ARBA" id="ARBA00004651"/>
    </source>
</evidence>
<dbReference type="InterPro" id="IPR003838">
    <property type="entry name" value="ABC3_permease_C"/>
</dbReference>
<feature type="transmembrane region" description="Helical" evidence="6">
    <location>
        <begin position="747"/>
        <end position="767"/>
    </location>
</feature>
<reference evidence="9" key="1">
    <citation type="submission" date="2023-07" db="EMBL/GenBank/DDBJ databases">
        <title>Identification and characterization of horizontal gene transfer across gut microbiota members of farm animals based on homology search.</title>
        <authorList>
            <person name="Schwarzerova J."/>
            <person name="Nykrynova M."/>
            <person name="Jureckova K."/>
            <person name="Cejkova D."/>
            <person name="Rychlik I."/>
        </authorList>
    </citation>
    <scope>NUCLEOTIDE SEQUENCE [LARGE SCALE GENOMIC DNA]</scope>
    <source>
        <strain evidence="9">ET4</strain>
    </source>
</reference>
<evidence type="ECO:0000313" key="9">
    <source>
        <dbReference type="Proteomes" id="UP001228403"/>
    </source>
</evidence>
<feature type="transmembrane region" description="Helical" evidence="6">
    <location>
        <begin position="23"/>
        <end position="47"/>
    </location>
</feature>
<accession>A0ABT7U9F9</accession>
<comment type="caution">
    <text evidence="8">The sequence shown here is derived from an EMBL/GenBank/DDBJ whole genome shotgun (WGS) entry which is preliminary data.</text>
</comment>
<evidence type="ECO:0000256" key="6">
    <source>
        <dbReference type="SAM" id="Phobius"/>
    </source>
</evidence>
<evidence type="ECO:0000256" key="5">
    <source>
        <dbReference type="ARBA" id="ARBA00023136"/>
    </source>
</evidence>
<keyword evidence="9" id="KW-1185">Reference proteome</keyword>
<proteinExistence type="predicted"/>
<evidence type="ECO:0000313" key="8">
    <source>
        <dbReference type="EMBL" id="MDM8146433.1"/>
    </source>
</evidence>
<keyword evidence="4 6" id="KW-1133">Transmembrane helix</keyword>
<dbReference type="PANTHER" id="PTHR30572">
    <property type="entry name" value="MEMBRANE COMPONENT OF TRANSPORTER-RELATED"/>
    <property type="match status" value="1"/>
</dbReference>
<feature type="transmembrane region" description="Helical" evidence="6">
    <location>
        <begin position="415"/>
        <end position="436"/>
    </location>
</feature>
<evidence type="ECO:0000256" key="2">
    <source>
        <dbReference type="ARBA" id="ARBA00022475"/>
    </source>
</evidence>
<evidence type="ECO:0000256" key="4">
    <source>
        <dbReference type="ARBA" id="ARBA00022989"/>
    </source>
</evidence>
<evidence type="ECO:0000259" key="7">
    <source>
        <dbReference type="Pfam" id="PF02687"/>
    </source>
</evidence>
<keyword evidence="2" id="KW-1003">Cell membrane</keyword>
<organism evidence="8 9">
    <name type="scientific">Bacteroides eggerthii</name>
    <dbReference type="NCBI Taxonomy" id="28111"/>
    <lineage>
        <taxon>Bacteria</taxon>
        <taxon>Pseudomonadati</taxon>
        <taxon>Bacteroidota</taxon>
        <taxon>Bacteroidia</taxon>
        <taxon>Bacteroidales</taxon>
        <taxon>Bacteroidaceae</taxon>
        <taxon>Bacteroides</taxon>
    </lineage>
</organism>
<gene>
    <name evidence="8" type="ORF">QUW02_10975</name>
</gene>
<protein>
    <submittedName>
        <fullName evidence="8">ABC transporter permease</fullName>
    </submittedName>
</protein>
<feature type="transmembrane region" description="Helical" evidence="6">
    <location>
        <begin position="280"/>
        <end position="302"/>
    </location>
</feature>
<dbReference type="EMBL" id="JAUDCF010000031">
    <property type="protein sequence ID" value="MDM8146433.1"/>
    <property type="molecule type" value="Genomic_DNA"/>
</dbReference>
<evidence type="ECO:0000256" key="3">
    <source>
        <dbReference type="ARBA" id="ARBA00022692"/>
    </source>
</evidence>
<feature type="transmembrane region" description="Helical" evidence="6">
    <location>
        <begin position="702"/>
        <end position="727"/>
    </location>
</feature>
<keyword evidence="3 6" id="KW-0812">Transmembrane</keyword>
<dbReference type="Proteomes" id="UP001228403">
    <property type="component" value="Unassembled WGS sequence"/>
</dbReference>
<dbReference type="Pfam" id="PF02687">
    <property type="entry name" value="FtsX"/>
    <property type="match status" value="1"/>
</dbReference>
<dbReference type="InterPro" id="IPR050250">
    <property type="entry name" value="Macrolide_Exporter_MacB"/>
</dbReference>
<dbReference type="PANTHER" id="PTHR30572:SF18">
    <property type="entry name" value="ABC-TYPE MACROLIDE FAMILY EXPORT SYSTEM PERMEASE COMPONENT 2"/>
    <property type="match status" value="1"/>
</dbReference>
<sequence length="784" mass="89645">MILFYHDLKMAVRSLMKHPWQNLIALVGLAVALFCFSVCLYFSRYIYATDNCFPNKERILEFNFYDPTDEMLFSTTGELSVSLRQKMPELDFCALVFSETHDYEVPVSDGKTLPYKLTVRETDSLYNRVFAPEFLCGDWEQVKKTPNSMVLFEHTARRLFSSPDKALGQTIKRITDTQEFTVRAVVADLPLNTSLQFLSILDALIVNASKSLLKEAYQTMVNTYALLPSKQSVDQFVQDFNQKDYPAIGIWGKNSSLRAHKLGHELWTDGTARYLANSTLAAGVLVLLAGLLNFLRFLFGTFRMRVRECRLRQVNGAGFWDLYRMLLVQTVLSVLLVAFFTFLLIELLSPFLHLTLLEMIFRVDLHQLQLQTATYLFGLFLVCSVVAWGVVYRVRRTLAVQQLNRSRHTGNRWRNLSLVLQFFVGWVLLTFGAALYRQSVYTANTIFGTLTVPEKERIWSISLDYPFWNHSVKEALVDEIRKCPGVEDILLLKDDYLREVWFTFIFPDESRKQEGIKVKIMEVPSAFFRFMGVDLLSGQPSKGGTDVVVDETLYRRLGRPALGSIIYNYSDSYPMVGVSKPLLQNNYYGHLDLGQMFCLDDSDAEVLHCYVKCYEGQTEAVGASVERILRGMLPESVEVSLSTLMDDIREEHAYEFKLRGIVLFMAAVCLLIVLLGIYSAITLDTERRRKEVAIRKINGAGVWQIVWLFARFYMLLVVLAAAVALPLAAYLLNLYSRMYISFVELGVLFYGSLILFVALLVTAVVYVRIRNIARVNPAEVIKSE</sequence>
<feature type="transmembrane region" description="Helical" evidence="6">
    <location>
        <begin position="372"/>
        <end position="394"/>
    </location>
</feature>
<feature type="transmembrane region" description="Helical" evidence="6">
    <location>
        <begin position="661"/>
        <end position="681"/>
    </location>
</feature>